<evidence type="ECO:0000313" key="1">
    <source>
        <dbReference type="EMBL" id="PVX40573.1"/>
    </source>
</evidence>
<accession>A0A2U0TAE6</accession>
<organism evidence="1 2">
    <name type="scientific">Alitibacter langaaensis DSM 22999</name>
    <dbReference type="NCBI Taxonomy" id="1122935"/>
    <lineage>
        <taxon>Bacteria</taxon>
        <taxon>Pseudomonadati</taxon>
        <taxon>Pseudomonadota</taxon>
        <taxon>Gammaproteobacteria</taxon>
        <taxon>Pasteurellales</taxon>
        <taxon>Pasteurellaceae</taxon>
        <taxon>Alitibacter</taxon>
    </lineage>
</organism>
<evidence type="ECO:0000313" key="2">
    <source>
        <dbReference type="Proteomes" id="UP000245909"/>
    </source>
</evidence>
<reference evidence="1 2" key="1">
    <citation type="submission" date="2018-05" db="EMBL/GenBank/DDBJ databases">
        <title>Genomic Encyclopedia of Type Strains, Phase IV (KMG-IV): sequencing the most valuable type-strain genomes for metagenomic binning, comparative biology and taxonomic classification.</title>
        <authorList>
            <person name="Goeker M."/>
        </authorList>
    </citation>
    <scope>NUCLEOTIDE SEQUENCE [LARGE SCALE GENOMIC DNA]</scope>
    <source>
        <strain evidence="1 2">DSM 22999</strain>
    </source>
</reference>
<name>A0A2U0TAE6_9PAST</name>
<gene>
    <name evidence="1" type="ORF">C8D76_103146</name>
</gene>
<dbReference type="Proteomes" id="UP000245909">
    <property type="component" value="Unassembled WGS sequence"/>
</dbReference>
<sequence>MLNETRKMKIDDFIKSYKNHPVFFIGTGFSLRYLENSFSWDGLLAHTANKIDNTDEQYLELKVEHQHKNFDKIATVLEERFTELLKKNRNHPELKSINDTFFELAKQGKEVSRFKIFLSQTLSQLSKRKDKKLEEEITLLKKARKNIGSIITTNYDTFIESIFEFNPLIGNDILLSNPYGSLYKIHGCVTAPESMIITERDYENFNKRYELIRAQLLSLFIHNPIIFIGYSISDENIKSLLKTIFTYVQPNSEQAQKIRDNFLLIEYEKDSNSQEVCEHDIDLEGYSTIRINKIKTDDYSQIYKAISELMLPVSAMDIRKVQNIVADIVSGSNIQVSITEDIDSLKNDEKILLIGNKEKIKYEYQNASEMMRNYFTILDEENCQLIALINKQIITSSMFFPIYGFSKIYPHLNRIEDYKIYQLNKLRKTIYRLQDKHITNDNSIEGIINNTNISSSAKEGAIFIEVYRRNISLEECKIYLEKHPDKSSTSYRRLLCLYDYMINNTEPLI</sequence>
<protein>
    <submittedName>
        <fullName evidence="1">SIR2-like protein</fullName>
    </submittedName>
</protein>
<keyword evidence="2" id="KW-1185">Reference proteome</keyword>
<dbReference type="AlphaFoldDB" id="A0A2U0TAE6"/>
<comment type="caution">
    <text evidence="1">The sequence shown here is derived from an EMBL/GenBank/DDBJ whole genome shotgun (WGS) entry which is preliminary data.</text>
</comment>
<dbReference type="InterPro" id="IPR011202">
    <property type="entry name" value="UCP014677"/>
</dbReference>
<dbReference type="Pfam" id="PF13289">
    <property type="entry name" value="SIR2_2"/>
    <property type="match status" value="1"/>
</dbReference>
<dbReference type="RefSeq" id="WP_243405799.1">
    <property type="nucleotide sequence ID" value="NZ_QENU01000003.1"/>
</dbReference>
<proteinExistence type="predicted"/>
<dbReference type="PIRSF" id="PIRSF014677">
    <property type="entry name" value="UCP014677"/>
    <property type="match status" value="1"/>
</dbReference>
<dbReference type="EMBL" id="QENU01000003">
    <property type="protein sequence ID" value="PVX40573.1"/>
    <property type="molecule type" value="Genomic_DNA"/>
</dbReference>